<sequence>MRLDVAAVTEETAVDVVRDEEGDVDSTVAEKLGQLEHGVDVALCWVWEDEHVGRELCFLIIHGAGLRCCLDPKTQCLFCVF</sequence>
<organism evidence="1 2">
    <name type="scientific">Vaccinium darrowii</name>
    <dbReference type="NCBI Taxonomy" id="229202"/>
    <lineage>
        <taxon>Eukaryota</taxon>
        <taxon>Viridiplantae</taxon>
        <taxon>Streptophyta</taxon>
        <taxon>Embryophyta</taxon>
        <taxon>Tracheophyta</taxon>
        <taxon>Spermatophyta</taxon>
        <taxon>Magnoliopsida</taxon>
        <taxon>eudicotyledons</taxon>
        <taxon>Gunneridae</taxon>
        <taxon>Pentapetalae</taxon>
        <taxon>asterids</taxon>
        <taxon>Ericales</taxon>
        <taxon>Ericaceae</taxon>
        <taxon>Vaccinioideae</taxon>
        <taxon>Vaccinieae</taxon>
        <taxon>Vaccinium</taxon>
    </lineage>
</organism>
<evidence type="ECO:0000313" key="1">
    <source>
        <dbReference type="EMBL" id="KAH7839267.1"/>
    </source>
</evidence>
<proteinExistence type="predicted"/>
<name>A0ACB7XFC0_9ERIC</name>
<dbReference type="EMBL" id="CM037160">
    <property type="protein sequence ID" value="KAH7839267.1"/>
    <property type="molecule type" value="Genomic_DNA"/>
</dbReference>
<reference evidence="1 2" key="1">
    <citation type="journal article" date="2021" name="Hortic Res">
        <title>High-quality reference genome and annotation aids understanding of berry development for evergreen blueberry (Vaccinium darrowii).</title>
        <authorList>
            <person name="Yu J."/>
            <person name="Hulse-Kemp A.M."/>
            <person name="Babiker E."/>
            <person name="Staton M."/>
        </authorList>
    </citation>
    <scope>NUCLEOTIDE SEQUENCE [LARGE SCALE GENOMIC DNA]</scope>
    <source>
        <strain evidence="2">cv. NJ 8807/NJ 8810</strain>
        <tissue evidence="1">Young leaf</tissue>
    </source>
</reference>
<gene>
    <name evidence="1" type="ORF">Vadar_002013</name>
</gene>
<protein>
    <submittedName>
        <fullName evidence="1">Uncharacterized protein</fullName>
    </submittedName>
</protein>
<evidence type="ECO:0000313" key="2">
    <source>
        <dbReference type="Proteomes" id="UP000828048"/>
    </source>
</evidence>
<comment type="caution">
    <text evidence="1">The sequence shown here is derived from an EMBL/GenBank/DDBJ whole genome shotgun (WGS) entry which is preliminary data.</text>
</comment>
<dbReference type="Proteomes" id="UP000828048">
    <property type="component" value="Chromosome 10"/>
</dbReference>
<accession>A0ACB7XFC0</accession>
<keyword evidence="2" id="KW-1185">Reference proteome</keyword>